<feature type="region of interest" description="Disordered" evidence="1">
    <location>
        <begin position="63"/>
        <end position="106"/>
    </location>
</feature>
<sequence>MEPAKPRTVSYAQRRDGTSSKRDLFGNFNFVSSRLSFSSGDRLPCPVQCRYDPSVPEPEVNSHILQGLPSGGGIKGKSGRSIERHPSGIPTTVSAITSTSPRPPLAATEDRTVVAPLLRPRRFPRHWQEKFQQIQDWIHDTHQATNNCFDEVSHRPSPSSPLASVHHMPLHSRSPMTICIPSEPSTRTDLRHLTVLGLLKLSNPHNSSWTLLPRCPPWQTPICM</sequence>
<gene>
    <name evidence="2" type="ORF">EV420DRAFT_852981</name>
</gene>
<comment type="caution">
    <text evidence="2">The sequence shown here is derived from an EMBL/GenBank/DDBJ whole genome shotgun (WGS) entry which is preliminary data.</text>
</comment>
<evidence type="ECO:0000313" key="2">
    <source>
        <dbReference type="EMBL" id="KAK0448306.1"/>
    </source>
</evidence>
<dbReference type="GeneID" id="85367266"/>
<dbReference type="AlphaFoldDB" id="A0AA39MV79"/>
<name>A0AA39MV79_ARMTA</name>
<protein>
    <submittedName>
        <fullName evidence="2">Uncharacterized protein</fullName>
    </submittedName>
</protein>
<dbReference type="Proteomes" id="UP001175211">
    <property type="component" value="Unassembled WGS sequence"/>
</dbReference>
<keyword evidence="3" id="KW-1185">Reference proteome</keyword>
<dbReference type="RefSeq" id="XP_060326411.1">
    <property type="nucleotide sequence ID" value="XM_060483718.1"/>
</dbReference>
<proteinExistence type="predicted"/>
<evidence type="ECO:0000256" key="1">
    <source>
        <dbReference type="SAM" id="MobiDB-lite"/>
    </source>
</evidence>
<dbReference type="EMBL" id="JAUEPS010000042">
    <property type="protein sequence ID" value="KAK0448306.1"/>
    <property type="molecule type" value="Genomic_DNA"/>
</dbReference>
<organism evidence="2 3">
    <name type="scientific">Armillaria tabescens</name>
    <name type="common">Ringless honey mushroom</name>
    <name type="synonym">Agaricus tabescens</name>
    <dbReference type="NCBI Taxonomy" id="1929756"/>
    <lineage>
        <taxon>Eukaryota</taxon>
        <taxon>Fungi</taxon>
        <taxon>Dikarya</taxon>
        <taxon>Basidiomycota</taxon>
        <taxon>Agaricomycotina</taxon>
        <taxon>Agaricomycetes</taxon>
        <taxon>Agaricomycetidae</taxon>
        <taxon>Agaricales</taxon>
        <taxon>Marasmiineae</taxon>
        <taxon>Physalacriaceae</taxon>
        <taxon>Desarmillaria</taxon>
    </lineage>
</organism>
<accession>A0AA39MV79</accession>
<reference evidence="2" key="1">
    <citation type="submission" date="2023-06" db="EMBL/GenBank/DDBJ databases">
        <authorList>
            <consortium name="Lawrence Berkeley National Laboratory"/>
            <person name="Ahrendt S."/>
            <person name="Sahu N."/>
            <person name="Indic B."/>
            <person name="Wong-Bajracharya J."/>
            <person name="Merenyi Z."/>
            <person name="Ke H.-M."/>
            <person name="Monk M."/>
            <person name="Kocsube S."/>
            <person name="Drula E."/>
            <person name="Lipzen A."/>
            <person name="Balint B."/>
            <person name="Henrissat B."/>
            <person name="Andreopoulos B."/>
            <person name="Martin F.M."/>
            <person name="Harder C.B."/>
            <person name="Rigling D."/>
            <person name="Ford K.L."/>
            <person name="Foster G.D."/>
            <person name="Pangilinan J."/>
            <person name="Papanicolaou A."/>
            <person name="Barry K."/>
            <person name="LaButti K."/>
            <person name="Viragh M."/>
            <person name="Koriabine M."/>
            <person name="Yan M."/>
            <person name="Riley R."/>
            <person name="Champramary S."/>
            <person name="Plett K.L."/>
            <person name="Tsai I.J."/>
            <person name="Slot J."/>
            <person name="Sipos G."/>
            <person name="Plett J."/>
            <person name="Nagy L.G."/>
            <person name="Grigoriev I.V."/>
        </authorList>
    </citation>
    <scope>NUCLEOTIDE SEQUENCE</scope>
    <source>
        <strain evidence="2">CCBAS 213</strain>
    </source>
</reference>
<feature type="compositionally biased region" description="Polar residues" evidence="1">
    <location>
        <begin position="89"/>
        <end position="100"/>
    </location>
</feature>
<evidence type="ECO:0000313" key="3">
    <source>
        <dbReference type="Proteomes" id="UP001175211"/>
    </source>
</evidence>